<evidence type="ECO:0000259" key="7">
    <source>
        <dbReference type="SMART" id="SM00642"/>
    </source>
</evidence>
<dbReference type="InterPro" id="IPR013780">
    <property type="entry name" value="Glyco_hydro_b"/>
</dbReference>
<evidence type="ECO:0000256" key="6">
    <source>
        <dbReference type="ARBA" id="ARBA00023295"/>
    </source>
</evidence>
<dbReference type="SMART" id="SM00642">
    <property type="entry name" value="Aamy"/>
    <property type="match status" value="1"/>
</dbReference>
<keyword evidence="3" id="KW-0479">Metal-binding</keyword>
<organism evidence="8 9">
    <name type="scientific">Melanomma pulvis-pyrius CBS 109.77</name>
    <dbReference type="NCBI Taxonomy" id="1314802"/>
    <lineage>
        <taxon>Eukaryota</taxon>
        <taxon>Fungi</taxon>
        <taxon>Dikarya</taxon>
        <taxon>Ascomycota</taxon>
        <taxon>Pezizomycotina</taxon>
        <taxon>Dothideomycetes</taxon>
        <taxon>Pleosporomycetidae</taxon>
        <taxon>Pleosporales</taxon>
        <taxon>Melanommataceae</taxon>
        <taxon>Melanomma</taxon>
    </lineage>
</organism>
<dbReference type="GO" id="GO:0005509">
    <property type="term" value="F:calcium ion binding"/>
    <property type="evidence" value="ECO:0007669"/>
    <property type="project" value="InterPro"/>
</dbReference>
<sequence>MNDNPVLFQTFEWNLPSDQNHYRRLLLALPSIHSLGITALWLPPACKAGNSTGNGYDVYDLYDLGEFDQRGSRATKWGPKEDLVALTEKAKELGLHLYFDAVLNHRCGGDGKGVVTAVEVDAKDRRKDLSEPREIESWLRFDFAGRDGMYSAVKYDWRQFNATDWDDRSHKHGIFKIVDEGKGWAEDVSDECGNGDYLLLNNLDYTNEDLREDVKNWGVWVTEHIGLSGFRLDALQHISHSFSKDWMRHVQQNIDRKLFFIGEYWTGDVDMLDAFLERSSPDLFLYDAPLLYNLGRMSWSKNPDFRTIFERTLVAKRPNNAVTLVMNHDTQKGQVMDTQISPAFTSLAYALILLRQDGYPCVFYGDLYGISAPHPASPTCGGKLADLILARKLYAYGEQDDYFLSPNCVGWVRKGTMKSDGQKAAAMAVVMSWVSDDHKQYSLERPGWVRRLSDKLGLGQATGHQFQRKMSVGREHSGEVWTDVLGNSKHKVTIAHDGSASFPCPRNCVAAYVSERAAGRDRFPVHFQSDIHSN</sequence>
<dbReference type="InterPro" id="IPR006047">
    <property type="entry name" value="GH13_cat_dom"/>
</dbReference>
<gene>
    <name evidence="8" type="ORF">K505DRAFT_405106</name>
</gene>
<reference evidence="8" key="1">
    <citation type="journal article" date="2020" name="Stud. Mycol.">
        <title>101 Dothideomycetes genomes: a test case for predicting lifestyles and emergence of pathogens.</title>
        <authorList>
            <person name="Haridas S."/>
            <person name="Albert R."/>
            <person name="Binder M."/>
            <person name="Bloem J."/>
            <person name="Labutti K."/>
            <person name="Salamov A."/>
            <person name="Andreopoulos B."/>
            <person name="Baker S."/>
            <person name="Barry K."/>
            <person name="Bills G."/>
            <person name="Bluhm B."/>
            <person name="Cannon C."/>
            <person name="Castanera R."/>
            <person name="Culley D."/>
            <person name="Daum C."/>
            <person name="Ezra D."/>
            <person name="Gonzalez J."/>
            <person name="Henrissat B."/>
            <person name="Kuo A."/>
            <person name="Liang C."/>
            <person name="Lipzen A."/>
            <person name="Lutzoni F."/>
            <person name="Magnuson J."/>
            <person name="Mondo S."/>
            <person name="Nolan M."/>
            <person name="Ohm R."/>
            <person name="Pangilinan J."/>
            <person name="Park H.-J."/>
            <person name="Ramirez L."/>
            <person name="Alfaro M."/>
            <person name="Sun H."/>
            <person name="Tritt A."/>
            <person name="Yoshinaga Y."/>
            <person name="Zwiers L.-H."/>
            <person name="Turgeon B."/>
            <person name="Goodwin S."/>
            <person name="Spatafora J."/>
            <person name="Crous P."/>
            <person name="Grigoriev I."/>
        </authorList>
    </citation>
    <scope>NUCLEOTIDE SEQUENCE</scope>
    <source>
        <strain evidence="8">CBS 109.77</strain>
    </source>
</reference>
<proteinExistence type="inferred from homology"/>
<dbReference type="Gene3D" id="3.20.20.80">
    <property type="entry name" value="Glycosidases"/>
    <property type="match status" value="1"/>
</dbReference>
<dbReference type="Gene3D" id="2.60.40.1180">
    <property type="entry name" value="Golgi alpha-mannosidase II"/>
    <property type="match status" value="1"/>
</dbReference>
<dbReference type="InterPro" id="IPR017853">
    <property type="entry name" value="GH"/>
</dbReference>
<dbReference type="GO" id="GO:0005975">
    <property type="term" value="P:carbohydrate metabolic process"/>
    <property type="evidence" value="ECO:0007669"/>
    <property type="project" value="InterPro"/>
</dbReference>
<keyword evidence="4 8" id="KW-0378">Hydrolase</keyword>
<evidence type="ECO:0000256" key="5">
    <source>
        <dbReference type="ARBA" id="ARBA00023277"/>
    </source>
</evidence>
<dbReference type="AlphaFoldDB" id="A0A6A6XQ50"/>
<dbReference type="InterPro" id="IPR013776">
    <property type="entry name" value="A-amylase_thermo"/>
</dbReference>
<evidence type="ECO:0000313" key="8">
    <source>
        <dbReference type="EMBL" id="KAF2798550.1"/>
    </source>
</evidence>
<comment type="similarity">
    <text evidence="2">Belongs to the glycosyl hydrolase 13 family.</text>
</comment>
<dbReference type="PANTHER" id="PTHR43447">
    <property type="entry name" value="ALPHA-AMYLASE"/>
    <property type="match status" value="1"/>
</dbReference>
<evidence type="ECO:0000256" key="2">
    <source>
        <dbReference type="ARBA" id="ARBA00008061"/>
    </source>
</evidence>
<dbReference type="SUPFAM" id="SSF51445">
    <property type="entry name" value="(Trans)glycosidases"/>
    <property type="match status" value="1"/>
</dbReference>
<comment type="cofactor">
    <cofactor evidence="1">
        <name>Ca(2+)</name>
        <dbReference type="ChEBI" id="CHEBI:29108"/>
    </cofactor>
</comment>
<protein>
    <submittedName>
        <fullName evidence="8">Glycoside hydrolase family 13 protein</fullName>
    </submittedName>
</protein>
<dbReference type="Proteomes" id="UP000799757">
    <property type="component" value="Unassembled WGS sequence"/>
</dbReference>
<evidence type="ECO:0000256" key="3">
    <source>
        <dbReference type="ARBA" id="ARBA00022723"/>
    </source>
</evidence>
<evidence type="ECO:0000256" key="4">
    <source>
        <dbReference type="ARBA" id="ARBA00022801"/>
    </source>
</evidence>
<dbReference type="OrthoDB" id="550577at2759"/>
<dbReference type="GO" id="GO:0004553">
    <property type="term" value="F:hydrolase activity, hydrolyzing O-glycosyl compounds"/>
    <property type="evidence" value="ECO:0007669"/>
    <property type="project" value="InterPro"/>
</dbReference>
<evidence type="ECO:0000313" key="9">
    <source>
        <dbReference type="Proteomes" id="UP000799757"/>
    </source>
</evidence>
<keyword evidence="5" id="KW-0119">Carbohydrate metabolism</keyword>
<dbReference type="Gene3D" id="2.40.30.140">
    <property type="match status" value="1"/>
</dbReference>
<dbReference type="PIRSF" id="PIRSF001021">
    <property type="entry name" value="Alph-amls_thrmst"/>
    <property type="match status" value="1"/>
</dbReference>
<dbReference type="NCBIfam" id="NF006969">
    <property type="entry name" value="PRK09441.1-2"/>
    <property type="match status" value="1"/>
</dbReference>
<dbReference type="SUPFAM" id="SSF51011">
    <property type="entry name" value="Glycosyl hydrolase domain"/>
    <property type="match status" value="2"/>
</dbReference>
<feature type="domain" description="Glycosyl hydrolase family 13 catalytic" evidence="7">
    <location>
        <begin position="5"/>
        <end position="391"/>
    </location>
</feature>
<keyword evidence="6" id="KW-0326">Glycosidase</keyword>
<dbReference type="EMBL" id="MU001781">
    <property type="protein sequence ID" value="KAF2798550.1"/>
    <property type="molecule type" value="Genomic_DNA"/>
</dbReference>
<evidence type="ECO:0000256" key="1">
    <source>
        <dbReference type="ARBA" id="ARBA00001913"/>
    </source>
</evidence>
<dbReference type="CDD" id="cd11318">
    <property type="entry name" value="AmyAc_bac_fung_AmyA"/>
    <property type="match status" value="1"/>
</dbReference>
<accession>A0A6A6XQ50</accession>
<name>A0A6A6XQ50_9PLEO</name>
<keyword evidence="9" id="KW-1185">Reference proteome</keyword>
<dbReference type="Pfam" id="PF00128">
    <property type="entry name" value="Alpha-amylase"/>
    <property type="match status" value="1"/>
</dbReference>